<keyword evidence="2" id="KW-1185">Reference proteome</keyword>
<evidence type="ECO:0000313" key="1">
    <source>
        <dbReference type="EMBL" id="ADU14595.1"/>
    </source>
</evidence>
<dbReference type="STRING" id="573065.Astex_2958"/>
<organism evidence="1 2">
    <name type="scientific">Asticcacaulis excentricus (strain ATCC 15261 / DSM 4724 / KCTC 12464 / NCIMB 9791 / VKM B-1370 / CB 48)</name>
    <dbReference type="NCBI Taxonomy" id="573065"/>
    <lineage>
        <taxon>Bacteria</taxon>
        <taxon>Pseudomonadati</taxon>
        <taxon>Pseudomonadota</taxon>
        <taxon>Alphaproteobacteria</taxon>
        <taxon>Caulobacterales</taxon>
        <taxon>Caulobacteraceae</taxon>
        <taxon>Asticcacaulis</taxon>
    </lineage>
</organism>
<dbReference type="EMBL" id="CP002396">
    <property type="protein sequence ID" value="ADU14595.1"/>
    <property type="molecule type" value="Genomic_DNA"/>
</dbReference>
<dbReference type="eggNOG" id="ENOG5032HB8">
    <property type="taxonomic scope" value="Bacteria"/>
</dbReference>
<evidence type="ECO:0000313" key="2">
    <source>
        <dbReference type="Proteomes" id="UP000001492"/>
    </source>
</evidence>
<accession>E8RSX4</accession>
<dbReference type="AlphaFoldDB" id="E8RSX4"/>
<name>E8RSX4_ASTEC</name>
<protein>
    <submittedName>
        <fullName evidence="1">Uncharacterized protein</fullName>
    </submittedName>
</protein>
<dbReference type="KEGG" id="aex:Astex_2958"/>
<dbReference type="Proteomes" id="UP000001492">
    <property type="component" value="Chromosome 2"/>
</dbReference>
<sequence length="166" mass="18721">MGSIRAGSLTSMSGYSEQELRAANVNPETGLATDYLNLFNEAIMLFEMGLDMPDMAEELMDWRRRGYVEHFENSGFEQKDVVIASYRASPEAVRKPFDEACEKALEEFESGIHILLSSNLEDEVAREDLAVRLDSMKARVVEMDAHIHGRAERLENSLQNAVDALF</sequence>
<dbReference type="HOGENOM" id="CLU_124286_1_0_5"/>
<gene>
    <name evidence="1" type="ordered locus">Astex_2958</name>
</gene>
<proteinExistence type="predicted"/>
<reference evidence="2" key="1">
    <citation type="submission" date="2010-12" db="EMBL/GenBank/DDBJ databases">
        <title>Complete sequence of chromosome 2 of Asticcacaulis excentricus CB 48.</title>
        <authorList>
            <consortium name="US DOE Joint Genome Institute"/>
            <person name="Lucas S."/>
            <person name="Copeland A."/>
            <person name="Lapidus A."/>
            <person name="Cheng J.-F."/>
            <person name="Bruce D."/>
            <person name="Goodwin L."/>
            <person name="Pitluck S."/>
            <person name="Teshima H."/>
            <person name="Davenport K."/>
            <person name="Detter J.C."/>
            <person name="Han C."/>
            <person name="Tapia R."/>
            <person name="Land M."/>
            <person name="Hauser L."/>
            <person name="Jeffries C."/>
            <person name="Kyrpides N."/>
            <person name="Ivanova N."/>
            <person name="Ovchinnikova G."/>
            <person name="Brun Y.V."/>
            <person name="Woyke T."/>
        </authorList>
    </citation>
    <scope>NUCLEOTIDE SEQUENCE [LARGE SCALE GENOMIC DNA]</scope>
    <source>
        <strain evidence="2">ATCC 15261 / DSM 4724 / KCTC 12464 / NCIMB 9791 / VKM B-1370 / CB 48</strain>
    </source>
</reference>